<sequence>MPELRWPRSLRARLVIMLLLTLLAAQGLSIWIWQRQARQAHDETVISLGRQLAYSIASTVRFFGQLPRDYRHIVLDQLRRMGGSRFFVTLNNEHIEVTPIPDSAIKRRISAAVREVLVSELGSQLRPEVEFAFAEDLRVFNNNTRLLELPPGWGHHSLLLKPRSSPIMVVQMGLKDDQWLYLATVLPTPDGALEAEPLSPAQLWSIGASTIAVLVVALLWVRGLTRPLRRLARAAEMLGREKSHPLLPETGSTELAALARAFNLMQTRIRGYIRDREQMFSAISHDLKTPITRLRLRAEMIGDDTQRDKFIADLEELELLVNGALRAVKETALNESASWVDLDAFLEQIAGQYTLRNRSLMTYTCAIRGKAELHTKPLALRRALTNLIDNGIKYGGRVDVRLMADRAHFIIQVRDFGPGIPEKDLDRVTEPFVRLEGSRNRNTGGTGLGLSIVKSIVNALGGELRLRNHHAGGLVVDVLFSRQPAR</sequence>
<dbReference type="SUPFAM" id="SSF47384">
    <property type="entry name" value="Homodimeric domain of signal transducing histidine kinase"/>
    <property type="match status" value="1"/>
</dbReference>
<evidence type="ECO:0000256" key="7">
    <source>
        <dbReference type="ARBA" id="ARBA00022679"/>
    </source>
</evidence>
<proteinExistence type="predicted"/>
<keyword evidence="6" id="KW-0597">Phosphoprotein</keyword>
<keyword evidence="14 15" id="KW-0472">Membrane</keyword>
<dbReference type="SMART" id="SM00388">
    <property type="entry name" value="HisKA"/>
    <property type="match status" value="1"/>
</dbReference>
<comment type="catalytic activity">
    <reaction evidence="1">
        <text>ATP + protein L-histidine = ADP + protein N-phospho-L-histidine.</text>
        <dbReference type="EC" id="2.7.13.3"/>
    </reaction>
</comment>
<keyword evidence="10" id="KW-0418">Kinase</keyword>
<dbReference type="InterPro" id="IPR003660">
    <property type="entry name" value="HAMP_dom"/>
</dbReference>
<dbReference type="InterPro" id="IPR036890">
    <property type="entry name" value="HATPase_C_sf"/>
</dbReference>
<dbReference type="InterPro" id="IPR003594">
    <property type="entry name" value="HATPase_dom"/>
</dbReference>
<accession>A0AB39UUP6</accession>
<dbReference type="RefSeq" id="WP_369601059.1">
    <property type="nucleotide sequence ID" value="NZ_CP154858.1"/>
</dbReference>
<keyword evidence="8 15" id="KW-0812">Transmembrane</keyword>
<dbReference type="InterPro" id="IPR050980">
    <property type="entry name" value="2C_sensor_his_kinase"/>
</dbReference>
<reference evidence="18" key="1">
    <citation type="submission" date="2024-05" db="EMBL/GenBank/DDBJ databases">
        <title>Genome sequencing of novel strain.</title>
        <authorList>
            <person name="Ganbat D."/>
            <person name="Ganbat S."/>
            <person name="Lee S.-J."/>
        </authorList>
    </citation>
    <scope>NUCLEOTIDE SEQUENCE</scope>
    <source>
        <strain evidence="18">SMD15-11</strain>
    </source>
</reference>
<dbReference type="GO" id="GO:0005524">
    <property type="term" value="F:ATP binding"/>
    <property type="evidence" value="ECO:0007669"/>
    <property type="project" value="UniProtKB-KW"/>
</dbReference>
<dbReference type="GO" id="GO:0000155">
    <property type="term" value="F:phosphorelay sensor kinase activity"/>
    <property type="evidence" value="ECO:0007669"/>
    <property type="project" value="InterPro"/>
</dbReference>
<evidence type="ECO:0000256" key="3">
    <source>
        <dbReference type="ARBA" id="ARBA00012438"/>
    </source>
</evidence>
<keyword evidence="11 18" id="KW-0067">ATP-binding</keyword>
<dbReference type="PROSITE" id="PS50885">
    <property type="entry name" value="HAMP"/>
    <property type="match status" value="1"/>
</dbReference>
<dbReference type="EMBL" id="CP154858">
    <property type="protein sequence ID" value="XDT72038.1"/>
    <property type="molecule type" value="Genomic_DNA"/>
</dbReference>
<dbReference type="SUPFAM" id="SSF55874">
    <property type="entry name" value="ATPase domain of HSP90 chaperone/DNA topoisomerase II/histidine kinase"/>
    <property type="match status" value="1"/>
</dbReference>
<evidence type="ECO:0000256" key="5">
    <source>
        <dbReference type="ARBA" id="ARBA00022519"/>
    </source>
</evidence>
<dbReference type="PRINTS" id="PR00344">
    <property type="entry name" value="BCTRLSENSOR"/>
</dbReference>
<dbReference type="SMART" id="SM00387">
    <property type="entry name" value="HATPase_c"/>
    <property type="match status" value="1"/>
</dbReference>
<evidence type="ECO:0000259" key="17">
    <source>
        <dbReference type="PROSITE" id="PS50885"/>
    </source>
</evidence>
<feature type="transmembrane region" description="Helical" evidence="15">
    <location>
        <begin position="203"/>
        <end position="221"/>
    </location>
</feature>
<comment type="subcellular location">
    <subcellularLocation>
        <location evidence="2">Cell inner membrane</location>
        <topology evidence="2">Multi-pass membrane protein</topology>
    </subcellularLocation>
</comment>
<dbReference type="Pfam" id="PF00512">
    <property type="entry name" value="HisKA"/>
    <property type="match status" value="1"/>
</dbReference>
<dbReference type="Pfam" id="PF00672">
    <property type="entry name" value="HAMP"/>
    <property type="match status" value="1"/>
</dbReference>
<dbReference type="SUPFAM" id="SSF158472">
    <property type="entry name" value="HAMP domain-like"/>
    <property type="match status" value="1"/>
</dbReference>
<keyword evidence="13" id="KW-0902">Two-component regulatory system</keyword>
<evidence type="ECO:0000256" key="2">
    <source>
        <dbReference type="ARBA" id="ARBA00004429"/>
    </source>
</evidence>
<dbReference type="Gene3D" id="1.10.287.130">
    <property type="match status" value="1"/>
</dbReference>
<evidence type="ECO:0000256" key="13">
    <source>
        <dbReference type="ARBA" id="ARBA00023012"/>
    </source>
</evidence>
<organism evidence="18">
    <name type="scientific">Thermohahella caldifontis</name>
    <dbReference type="NCBI Taxonomy" id="3142973"/>
    <lineage>
        <taxon>Bacteria</taxon>
        <taxon>Pseudomonadati</taxon>
        <taxon>Pseudomonadota</taxon>
        <taxon>Gammaproteobacteria</taxon>
        <taxon>Oceanospirillales</taxon>
        <taxon>Hahellaceae</taxon>
        <taxon>Thermohahella</taxon>
    </lineage>
</organism>
<evidence type="ECO:0000256" key="1">
    <source>
        <dbReference type="ARBA" id="ARBA00000085"/>
    </source>
</evidence>
<dbReference type="PANTHER" id="PTHR44936:SF5">
    <property type="entry name" value="SENSOR HISTIDINE KINASE ENVZ"/>
    <property type="match status" value="1"/>
</dbReference>
<dbReference type="InterPro" id="IPR036097">
    <property type="entry name" value="HisK_dim/P_sf"/>
</dbReference>
<keyword evidence="7" id="KW-0808">Transferase</keyword>
<evidence type="ECO:0000256" key="4">
    <source>
        <dbReference type="ARBA" id="ARBA00022475"/>
    </source>
</evidence>
<dbReference type="SMART" id="SM00304">
    <property type="entry name" value="HAMP"/>
    <property type="match status" value="1"/>
</dbReference>
<keyword evidence="5" id="KW-0997">Cell inner membrane</keyword>
<protein>
    <recommendedName>
        <fullName evidence="3">histidine kinase</fullName>
        <ecNumber evidence="3">2.7.13.3</ecNumber>
    </recommendedName>
</protein>
<evidence type="ECO:0000256" key="9">
    <source>
        <dbReference type="ARBA" id="ARBA00022741"/>
    </source>
</evidence>
<dbReference type="Pfam" id="PF02518">
    <property type="entry name" value="HATPase_c"/>
    <property type="match status" value="1"/>
</dbReference>
<evidence type="ECO:0000256" key="12">
    <source>
        <dbReference type="ARBA" id="ARBA00022989"/>
    </source>
</evidence>
<dbReference type="InterPro" id="IPR004358">
    <property type="entry name" value="Sig_transdc_His_kin-like_C"/>
</dbReference>
<dbReference type="Gene3D" id="3.30.565.10">
    <property type="entry name" value="Histidine kinase-like ATPase, C-terminal domain"/>
    <property type="match status" value="1"/>
</dbReference>
<evidence type="ECO:0000256" key="8">
    <source>
        <dbReference type="ARBA" id="ARBA00022692"/>
    </source>
</evidence>
<dbReference type="InterPro" id="IPR003661">
    <property type="entry name" value="HisK_dim/P_dom"/>
</dbReference>
<dbReference type="PROSITE" id="PS50109">
    <property type="entry name" value="HIS_KIN"/>
    <property type="match status" value="1"/>
</dbReference>
<dbReference type="CDD" id="cd00082">
    <property type="entry name" value="HisKA"/>
    <property type="match status" value="1"/>
</dbReference>
<feature type="domain" description="Histidine kinase" evidence="16">
    <location>
        <begin position="282"/>
        <end position="484"/>
    </location>
</feature>
<feature type="domain" description="HAMP" evidence="17">
    <location>
        <begin position="222"/>
        <end position="274"/>
    </location>
</feature>
<evidence type="ECO:0000256" key="10">
    <source>
        <dbReference type="ARBA" id="ARBA00022777"/>
    </source>
</evidence>
<keyword evidence="4" id="KW-1003">Cell membrane</keyword>
<dbReference type="EC" id="2.7.13.3" evidence="3"/>
<evidence type="ECO:0000256" key="14">
    <source>
        <dbReference type="ARBA" id="ARBA00023136"/>
    </source>
</evidence>
<dbReference type="GO" id="GO:0005886">
    <property type="term" value="C:plasma membrane"/>
    <property type="evidence" value="ECO:0007669"/>
    <property type="project" value="UniProtKB-SubCell"/>
</dbReference>
<evidence type="ECO:0000259" key="16">
    <source>
        <dbReference type="PROSITE" id="PS50109"/>
    </source>
</evidence>
<evidence type="ECO:0000256" key="15">
    <source>
        <dbReference type="SAM" id="Phobius"/>
    </source>
</evidence>
<dbReference type="AlphaFoldDB" id="A0AB39UUP6"/>
<keyword evidence="12 15" id="KW-1133">Transmembrane helix</keyword>
<name>A0AB39UUP6_9GAMM</name>
<evidence type="ECO:0000256" key="6">
    <source>
        <dbReference type="ARBA" id="ARBA00022553"/>
    </source>
</evidence>
<dbReference type="InterPro" id="IPR005467">
    <property type="entry name" value="His_kinase_dom"/>
</dbReference>
<dbReference type="KEGG" id="tcd:AAIA72_14745"/>
<dbReference type="PANTHER" id="PTHR44936">
    <property type="entry name" value="SENSOR PROTEIN CREC"/>
    <property type="match status" value="1"/>
</dbReference>
<keyword evidence="9" id="KW-0547">Nucleotide-binding</keyword>
<evidence type="ECO:0000313" key="18">
    <source>
        <dbReference type="EMBL" id="XDT72038.1"/>
    </source>
</evidence>
<evidence type="ECO:0000256" key="11">
    <source>
        <dbReference type="ARBA" id="ARBA00022840"/>
    </source>
</evidence>
<gene>
    <name evidence="18" type="ORF">AAIA72_14745</name>
</gene>
<dbReference type="CDD" id="cd06225">
    <property type="entry name" value="HAMP"/>
    <property type="match status" value="1"/>
</dbReference>